<dbReference type="Proteomes" id="UP000732377">
    <property type="component" value="Unassembled WGS sequence"/>
</dbReference>
<dbReference type="RefSeq" id="WP_013876266.1">
    <property type="nucleotide sequence ID" value="NZ_PIUK01000555.1"/>
</dbReference>
<evidence type="ECO:0000313" key="1">
    <source>
        <dbReference type="EMBL" id="MBY6278499.1"/>
    </source>
</evidence>
<dbReference type="AlphaFoldDB" id="A0A953IFM8"/>
<name>A0A953IFM8_SYMTR</name>
<proteinExistence type="predicted"/>
<dbReference type="EMBL" id="PIUK01000555">
    <property type="protein sequence ID" value="MBY6278499.1"/>
    <property type="molecule type" value="Genomic_DNA"/>
</dbReference>
<evidence type="ECO:0000313" key="2">
    <source>
        <dbReference type="Proteomes" id="UP000732377"/>
    </source>
</evidence>
<organism evidence="1 2">
    <name type="scientific">Symbiobacterium thermophilum</name>
    <dbReference type="NCBI Taxonomy" id="2734"/>
    <lineage>
        <taxon>Bacteria</taxon>
        <taxon>Bacillati</taxon>
        <taxon>Bacillota</taxon>
        <taxon>Clostridia</taxon>
        <taxon>Eubacteriales</taxon>
        <taxon>Symbiobacteriaceae</taxon>
        <taxon>Symbiobacterium</taxon>
    </lineage>
</organism>
<reference evidence="1" key="1">
    <citation type="submission" date="2017-11" db="EMBL/GenBank/DDBJ databases">
        <title>Three new genomes from thermophilic consortium.</title>
        <authorList>
            <person name="Quaggio R."/>
            <person name="Amgarten D."/>
            <person name="Setubal J.C."/>
        </authorList>
    </citation>
    <scope>NUCLEOTIDE SEQUENCE</scope>
    <source>
        <strain evidence="1">ZCTH01-B2</strain>
    </source>
</reference>
<gene>
    <name evidence="1" type="ORF">CWE10_20615</name>
</gene>
<sequence>MIIASNIEEIENFFDFTDSIVTDVKWVNNLTDLSISLDYYWDIQDGKSETRELTLVFKDCLKVEFNMPNEFIQLSKEGINFDSWFTIVLFEREDSNQHTNNGLHQINIYTFDYTNPWVKILCKEIILEQKSEIKP</sequence>
<comment type="caution">
    <text evidence="1">The sequence shown here is derived from an EMBL/GenBank/DDBJ whole genome shotgun (WGS) entry which is preliminary data.</text>
</comment>
<protein>
    <submittedName>
        <fullName evidence="1">Uncharacterized protein</fullName>
    </submittedName>
</protein>
<accession>A0A953IFM8</accession>